<accession>A0ABW4KF95</accession>
<dbReference type="PIRSF" id="PIRSF001235">
    <property type="entry name" value="Amidase_carbamoylase"/>
    <property type="match status" value="1"/>
</dbReference>
<dbReference type="NCBIfam" id="TIGR01879">
    <property type="entry name" value="hydantase"/>
    <property type="match status" value="1"/>
</dbReference>
<dbReference type="Gene3D" id="3.30.70.360">
    <property type="match status" value="1"/>
</dbReference>
<dbReference type="InterPro" id="IPR036264">
    <property type="entry name" value="Bact_exopeptidase_dim_dom"/>
</dbReference>
<evidence type="ECO:0000313" key="4">
    <source>
        <dbReference type="Proteomes" id="UP001597301"/>
    </source>
</evidence>
<dbReference type="Proteomes" id="UP001597301">
    <property type="component" value="Unassembled WGS sequence"/>
</dbReference>
<comment type="caution">
    <text evidence="3">The sequence shown here is derived from an EMBL/GenBank/DDBJ whole genome shotgun (WGS) entry which is preliminary data.</text>
</comment>
<dbReference type="InterPro" id="IPR002933">
    <property type="entry name" value="Peptidase_M20"/>
</dbReference>
<organism evidence="3 4">
    <name type="scientific">Siminovitchia sediminis</name>
    <dbReference type="NCBI Taxonomy" id="1274353"/>
    <lineage>
        <taxon>Bacteria</taxon>
        <taxon>Bacillati</taxon>
        <taxon>Bacillota</taxon>
        <taxon>Bacilli</taxon>
        <taxon>Bacillales</taxon>
        <taxon>Bacillaceae</taxon>
        <taxon>Siminovitchia</taxon>
    </lineage>
</organism>
<dbReference type="SUPFAM" id="SSF55031">
    <property type="entry name" value="Bacterial exopeptidase dimerisation domain"/>
    <property type="match status" value="1"/>
</dbReference>
<sequence length="434" mass="47851">MWILEKVFSKVRLLDDQEHCTSYEGIDPIELAEKLSEIADIGRTDQGGVSRFPYTEEEKEAKQRFKEWMEDIGLTVYEDAIGNLFGRLEGEHPELPAVLTGSHLDSVPNGGAFDGPLGCLSSLLAVKALIQTNSRLKRSVEVAVFVDEEGARFNNSLFGSRTFMGEVKKEDLKRLKDQQGISLYDAMVKNGFDPEKISSAFRDPEEIYAFLELHIEQGKRLETKGKNIGVVNGIAGPVWTSYTFYGETDHAGNTPMEYRKDTVAAAGEFITVVEKLPGSYSETAVATVGKMNIFPNGTNVIAGKTEVMVDARDIHIEAREQMLQDMKRAAQDIADRRGLEVKVREEVNIPPVLVPDSIQDAVRSAAEKSGLSTLNIPSGAGHDAMIMGKYVPSGMIFVPSHRGKSHSPEEWTSLPDCVNGVQVMKEALKQLANQ</sequence>
<proteinExistence type="inferred from homology"/>
<keyword evidence="2 3" id="KW-0378">Hydrolase</keyword>
<evidence type="ECO:0000256" key="2">
    <source>
        <dbReference type="ARBA" id="ARBA00022801"/>
    </source>
</evidence>
<name>A0ABW4KF95_9BACI</name>
<dbReference type="GO" id="GO:0016787">
    <property type="term" value="F:hydrolase activity"/>
    <property type="evidence" value="ECO:0007669"/>
    <property type="project" value="UniProtKB-KW"/>
</dbReference>
<dbReference type="CDD" id="cd03884">
    <property type="entry name" value="M20_bAS"/>
    <property type="match status" value="1"/>
</dbReference>
<evidence type="ECO:0000256" key="1">
    <source>
        <dbReference type="ARBA" id="ARBA00006153"/>
    </source>
</evidence>
<dbReference type="SUPFAM" id="SSF53187">
    <property type="entry name" value="Zn-dependent exopeptidases"/>
    <property type="match status" value="1"/>
</dbReference>
<protein>
    <submittedName>
        <fullName evidence="3">Zn-dependent hydrolase</fullName>
    </submittedName>
</protein>
<keyword evidence="4" id="KW-1185">Reference proteome</keyword>
<dbReference type="RefSeq" id="WP_380772573.1">
    <property type="nucleotide sequence ID" value="NZ_JBHUEO010000007.1"/>
</dbReference>
<gene>
    <name evidence="3" type="ORF">ACFSCZ_04500</name>
</gene>
<dbReference type="PANTHER" id="PTHR32494">
    <property type="entry name" value="ALLANTOATE DEIMINASE-RELATED"/>
    <property type="match status" value="1"/>
</dbReference>
<comment type="similarity">
    <text evidence="1">Belongs to the peptidase M20 family.</text>
</comment>
<dbReference type="Pfam" id="PF01546">
    <property type="entry name" value="Peptidase_M20"/>
    <property type="match status" value="1"/>
</dbReference>
<reference evidence="4" key="1">
    <citation type="journal article" date="2019" name="Int. J. Syst. Evol. Microbiol.">
        <title>The Global Catalogue of Microorganisms (GCM) 10K type strain sequencing project: providing services to taxonomists for standard genome sequencing and annotation.</title>
        <authorList>
            <consortium name="The Broad Institute Genomics Platform"/>
            <consortium name="The Broad Institute Genome Sequencing Center for Infectious Disease"/>
            <person name="Wu L."/>
            <person name="Ma J."/>
        </authorList>
    </citation>
    <scope>NUCLEOTIDE SEQUENCE [LARGE SCALE GENOMIC DNA]</scope>
    <source>
        <strain evidence="4">CGMCC 1.12295</strain>
    </source>
</reference>
<dbReference type="Gene3D" id="3.40.630.10">
    <property type="entry name" value="Zn peptidases"/>
    <property type="match status" value="1"/>
</dbReference>
<dbReference type="PANTHER" id="PTHR32494:SF5">
    <property type="entry name" value="ALLANTOATE AMIDOHYDROLASE"/>
    <property type="match status" value="1"/>
</dbReference>
<dbReference type="InterPro" id="IPR010158">
    <property type="entry name" value="Amidase_Cbmase"/>
</dbReference>
<dbReference type="NCBIfam" id="NF006771">
    <property type="entry name" value="PRK09290.1-5"/>
    <property type="match status" value="1"/>
</dbReference>
<evidence type="ECO:0000313" key="3">
    <source>
        <dbReference type="EMBL" id="MFD1706014.1"/>
    </source>
</evidence>
<dbReference type="EMBL" id="JBHUEO010000007">
    <property type="protein sequence ID" value="MFD1706014.1"/>
    <property type="molecule type" value="Genomic_DNA"/>
</dbReference>